<organism evidence="1 2">
    <name type="scientific">Medicago truncatula</name>
    <name type="common">Barrel medic</name>
    <name type="synonym">Medicago tribuloides</name>
    <dbReference type="NCBI Taxonomy" id="3880"/>
    <lineage>
        <taxon>Eukaryota</taxon>
        <taxon>Viridiplantae</taxon>
        <taxon>Streptophyta</taxon>
        <taxon>Embryophyta</taxon>
        <taxon>Tracheophyta</taxon>
        <taxon>Spermatophyta</taxon>
        <taxon>Magnoliopsida</taxon>
        <taxon>eudicotyledons</taxon>
        <taxon>Gunneridae</taxon>
        <taxon>Pentapetalae</taxon>
        <taxon>rosids</taxon>
        <taxon>fabids</taxon>
        <taxon>Fabales</taxon>
        <taxon>Fabaceae</taxon>
        <taxon>Papilionoideae</taxon>
        <taxon>50 kb inversion clade</taxon>
        <taxon>NPAAA clade</taxon>
        <taxon>Hologalegina</taxon>
        <taxon>IRL clade</taxon>
        <taxon>Trifolieae</taxon>
        <taxon>Medicago</taxon>
    </lineage>
</organism>
<evidence type="ECO:0000313" key="1">
    <source>
        <dbReference type="EMBL" id="RHN77809.1"/>
    </source>
</evidence>
<gene>
    <name evidence="1" type="ORF">MtrunA17_Chr1g0158741</name>
</gene>
<proteinExistence type="predicted"/>
<dbReference type="Proteomes" id="UP000265566">
    <property type="component" value="Chromosome 1"/>
</dbReference>
<dbReference type="EMBL" id="PSQE01000001">
    <property type="protein sequence ID" value="RHN77809.1"/>
    <property type="molecule type" value="Genomic_DNA"/>
</dbReference>
<sequence>MISGVGVPVHSARSCVHIIRIVLHWLATVQDNSYLGSPQVVGSFLSRNGCFMFVSLPHEEGGQFVWLLLLLVASHV</sequence>
<accession>A0A396JHV3</accession>
<protein>
    <submittedName>
        <fullName evidence="1">Uncharacterized protein</fullName>
    </submittedName>
</protein>
<evidence type="ECO:0000313" key="2">
    <source>
        <dbReference type="Proteomes" id="UP000265566"/>
    </source>
</evidence>
<comment type="caution">
    <text evidence="1">The sequence shown here is derived from an EMBL/GenBank/DDBJ whole genome shotgun (WGS) entry which is preliminary data.</text>
</comment>
<dbReference type="AlphaFoldDB" id="A0A396JHV3"/>
<reference evidence="2" key="1">
    <citation type="journal article" date="2018" name="Nat. Plants">
        <title>Whole-genome landscape of Medicago truncatula symbiotic genes.</title>
        <authorList>
            <person name="Pecrix Y."/>
            <person name="Staton S.E."/>
            <person name="Sallet E."/>
            <person name="Lelandais-Briere C."/>
            <person name="Moreau S."/>
            <person name="Carrere S."/>
            <person name="Blein T."/>
            <person name="Jardinaud M.F."/>
            <person name="Latrasse D."/>
            <person name="Zouine M."/>
            <person name="Zahm M."/>
            <person name="Kreplak J."/>
            <person name="Mayjonade B."/>
            <person name="Satge C."/>
            <person name="Perez M."/>
            <person name="Cauet S."/>
            <person name="Marande W."/>
            <person name="Chantry-Darmon C."/>
            <person name="Lopez-Roques C."/>
            <person name="Bouchez O."/>
            <person name="Berard A."/>
            <person name="Debelle F."/>
            <person name="Munos S."/>
            <person name="Bendahmane A."/>
            <person name="Berges H."/>
            <person name="Niebel A."/>
            <person name="Buitink J."/>
            <person name="Frugier F."/>
            <person name="Benhamed M."/>
            <person name="Crespi M."/>
            <person name="Gouzy J."/>
            <person name="Gamas P."/>
        </authorList>
    </citation>
    <scope>NUCLEOTIDE SEQUENCE [LARGE SCALE GENOMIC DNA]</scope>
    <source>
        <strain evidence="2">cv. Jemalong A17</strain>
    </source>
</reference>
<dbReference type="Gramene" id="rna1302">
    <property type="protein sequence ID" value="RHN77809.1"/>
    <property type="gene ID" value="gene1302"/>
</dbReference>
<name>A0A396JHV3_MEDTR</name>